<protein>
    <submittedName>
        <fullName evidence="1">Uncharacterized protein</fullName>
    </submittedName>
</protein>
<evidence type="ECO:0000313" key="1">
    <source>
        <dbReference type="EMBL" id="KKL98302.1"/>
    </source>
</evidence>
<dbReference type="EMBL" id="LAZR01017955">
    <property type="protein sequence ID" value="KKL98302.1"/>
    <property type="molecule type" value="Genomic_DNA"/>
</dbReference>
<reference evidence="1" key="1">
    <citation type="journal article" date="2015" name="Nature">
        <title>Complex archaea that bridge the gap between prokaryotes and eukaryotes.</title>
        <authorList>
            <person name="Spang A."/>
            <person name="Saw J.H."/>
            <person name="Jorgensen S.L."/>
            <person name="Zaremba-Niedzwiedzka K."/>
            <person name="Martijn J."/>
            <person name="Lind A.E."/>
            <person name="van Eijk R."/>
            <person name="Schleper C."/>
            <person name="Guy L."/>
            <person name="Ettema T.J."/>
        </authorList>
    </citation>
    <scope>NUCLEOTIDE SEQUENCE</scope>
</reference>
<dbReference type="PROSITE" id="PS51257">
    <property type="entry name" value="PROKAR_LIPOPROTEIN"/>
    <property type="match status" value="1"/>
</dbReference>
<sequence length="89" mass="9710">MTLNLKLISLTTASLLLIILTSSCATPRVNEEGWRDTGDGYAVTYEAGREAAETKAENKLLKKEVKDDTLWRSITHNVTVFTIGVGVGL</sequence>
<name>A0A0F9JH48_9ZZZZ</name>
<proteinExistence type="predicted"/>
<dbReference type="AlphaFoldDB" id="A0A0F9JH48"/>
<gene>
    <name evidence="1" type="ORF">LCGC14_1825730</name>
</gene>
<comment type="caution">
    <text evidence="1">The sequence shown here is derived from an EMBL/GenBank/DDBJ whole genome shotgun (WGS) entry which is preliminary data.</text>
</comment>
<organism evidence="1">
    <name type="scientific">marine sediment metagenome</name>
    <dbReference type="NCBI Taxonomy" id="412755"/>
    <lineage>
        <taxon>unclassified sequences</taxon>
        <taxon>metagenomes</taxon>
        <taxon>ecological metagenomes</taxon>
    </lineage>
</organism>
<accession>A0A0F9JH48</accession>